<evidence type="ECO:0000256" key="1">
    <source>
        <dbReference type="SAM" id="MobiDB-lite"/>
    </source>
</evidence>
<dbReference type="VEuPathDB" id="FungiDB:AB675_8707"/>
<feature type="compositionally biased region" description="Acidic residues" evidence="1">
    <location>
        <begin position="158"/>
        <end position="167"/>
    </location>
</feature>
<evidence type="ECO:0000313" key="3">
    <source>
        <dbReference type="Proteomes" id="UP000038010"/>
    </source>
</evidence>
<accession>A0A0N1H9G8</accession>
<feature type="region of interest" description="Disordered" evidence="1">
    <location>
        <begin position="133"/>
        <end position="250"/>
    </location>
</feature>
<feature type="compositionally biased region" description="Basic and acidic residues" evidence="1">
    <location>
        <begin position="215"/>
        <end position="228"/>
    </location>
</feature>
<organism evidence="2 3">
    <name type="scientific">Cyphellophora attinorum</name>
    <dbReference type="NCBI Taxonomy" id="1664694"/>
    <lineage>
        <taxon>Eukaryota</taxon>
        <taxon>Fungi</taxon>
        <taxon>Dikarya</taxon>
        <taxon>Ascomycota</taxon>
        <taxon>Pezizomycotina</taxon>
        <taxon>Eurotiomycetes</taxon>
        <taxon>Chaetothyriomycetidae</taxon>
        <taxon>Chaetothyriales</taxon>
        <taxon>Cyphellophoraceae</taxon>
        <taxon>Cyphellophora</taxon>
    </lineage>
</organism>
<dbReference type="GeneID" id="28741056"/>
<protein>
    <submittedName>
        <fullName evidence="2">Uncharacterized protein</fullName>
    </submittedName>
</protein>
<feature type="compositionally biased region" description="Low complexity" evidence="1">
    <location>
        <begin position="189"/>
        <end position="206"/>
    </location>
</feature>
<sequence length="382" mass="41770">MTTPSPSSAPYKHTDCMPKHLRQELEAFGSTACLEDGILVEKQNVVRNYAGRTFTYTLLHTSELLNVRWYQCTSRRNTSRGVLVAVGPSMPQPQIIARSPSGAPKRFRVWQGPEKGFRGSAWEIVKNAVVTGGGGRFERGPLRSNVTESQAGSKLEDAIDVAEDDSDIDPKPGAGPKKEMTLAPPPSTPESSTTTTLVPCPSSDAAQAEEEASDDREQRPPKRIKLESNDSTTSHHLASPPADDTDAADNTTLQSQLGPLSKQILNLKVRYLSAPKNIIFRERSWKNCNSSDDLFMQAITANLLRSSSDKRPLKATIKFCANGDDDNGEEDRTVAEVRLMKGDPADFQALVDEIARVGLVKTEDEDGEGKGLEGMYIEVRVL</sequence>
<evidence type="ECO:0000313" key="2">
    <source>
        <dbReference type="EMBL" id="KPI44264.1"/>
    </source>
</evidence>
<comment type="caution">
    <text evidence="2">The sequence shown here is derived from an EMBL/GenBank/DDBJ whole genome shotgun (WGS) entry which is preliminary data.</text>
</comment>
<proteinExistence type="predicted"/>
<gene>
    <name evidence="2" type="ORF">AB675_8707</name>
</gene>
<keyword evidence="3" id="KW-1185">Reference proteome</keyword>
<dbReference type="Proteomes" id="UP000038010">
    <property type="component" value="Unassembled WGS sequence"/>
</dbReference>
<name>A0A0N1H9G8_9EURO</name>
<dbReference type="EMBL" id="LFJN01000003">
    <property type="protein sequence ID" value="KPI44264.1"/>
    <property type="molecule type" value="Genomic_DNA"/>
</dbReference>
<reference evidence="2 3" key="1">
    <citation type="submission" date="2015-06" db="EMBL/GenBank/DDBJ databases">
        <title>Draft genome of the ant-associated black yeast Phialophora attae CBS 131958.</title>
        <authorList>
            <person name="Moreno L.F."/>
            <person name="Stielow B.J."/>
            <person name="de Hoog S."/>
            <person name="Vicente V.A."/>
            <person name="Weiss V.A."/>
            <person name="de Vries M."/>
            <person name="Cruz L.M."/>
            <person name="Souza E.M."/>
        </authorList>
    </citation>
    <scope>NUCLEOTIDE SEQUENCE [LARGE SCALE GENOMIC DNA]</scope>
    <source>
        <strain evidence="2 3">CBS 131958</strain>
    </source>
</reference>
<dbReference type="RefSeq" id="XP_018004227.1">
    <property type="nucleotide sequence ID" value="XM_018149176.1"/>
</dbReference>
<dbReference type="AlphaFoldDB" id="A0A0N1H9G8"/>